<dbReference type="SUPFAM" id="SSF56925">
    <property type="entry name" value="OMPA-like"/>
    <property type="match status" value="1"/>
</dbReference>
<sequence>MKKFLRIAAGAAALTACGLAGAQSAGTWSARIGATHLSPDVSSGNLSAPSFPNTKVDAKSDTQLTGGLTYMVTDNFALDVPLGLPFKNDLVGDGALAGVGKLGSTKVLAATVFAQYRFNAANAAFRPYVGLGVTYAWFFDEKTTATLNGLSGGTQANPTTAKLDNKFGITPQIGFVYNLNDRWFIDAAYYKSFLKSTIHLSTGQSIKVKFNPDVFAIGIGYRF</sequence>
<dbReference type="InterPro" id="IPR011250">
    <property type="entry name" value="OMP/PagP_B-barrel"/>
</dbReference>
<name>A0ABW5UKT3_9BURK</name>
<accession>A0ABW5UKT3</accession>
<dbReference type="Pfam" id="PF03922">
    <property type="entry name" value="OmpW"/>
    <property type="match status" value="1"/>
</dbReference>
<feature type="signal peptide" evidence="2">
    <location>
        <begin position="1"/>
        <end position="22"/>
    </location>
</feature>
<dbReference type="EMBL" id="JBHUMV010000002">
    <property type="protein sequence ID" value="MFD2753815.1"/>
    <property type="molecule type" value="Genomic_DNA"/>
</dbReference>
<dbReference type="PROSITE" id="PS00695">
    <property type="entry name" value="ENT_VIR_OMP_2"/>
    <property type="match status" value="1"/>
</dbReference>
<gene>
    <name evidence="3" type="ORF">ACFSW6_06920</name>
</gene>
<dbReference type="Proteomes" id="UP001597463">
    <property type="component" value="Unassembled WGS sequence"/>
</dbReference>
<dbReference type="InterPro" id="IPR005618">
    <property type="entry name" value="OMPW"/>
</dbReference>
<dbReference type="Gene3D" id="2.40.160.20">
    <property type="match status" value="1"/>
</dbReference>
<keyword evidence="4" id="KW-1185">Reference proteome</keyword>
<dbReference type="PANTHER" id="PTHR36920">
    <property type="match status" value="1"/>
</dbReference>
<reference evidence="4" key="1">
    <citation type="journal article" date="2019" name="Int. J. Syst. Evol. Microbiol.">
        <title>The Global Catalogue of Microorganisms (GCM) 10K type strain sequencing project: providing services to taxonomists for standard genome sequencing and annotation.</title>
        <authorList>
            <consortium name="The Broad Institute Genomics Platform"/>
            <consortium name="The Broad Institute Genome Sequencing Center for Infectious Disease"/>
            <person name="Wu L."/>
            <person name="Ma J."/>
        </authorList>
    </citation>
    <scope>NUCLEOTIDE SEQUENCE [LARGE SCALE GENOMIC DNA]</scope>
    <source>
        <strain evidence="4">TISTR 1906</strain>
    </source>
</reference>
<comment type="subcellular location">
    <subcellularLocation>
        <location evidence="1">Cell outer membrane</location>
    </subcellularLocation>
</comment>
<feature type="chain" id="PRO_5046598111" evidence="2">
    <location>
        <begin position="23"/>
        <end position="223"/>
    </location>
</feature>
<comment type="caution">
    <text evidence="3">The sequence shown here is derived from an EMBL/GenBank/DDBJ whole genome shotgun (WGS) entry which is preliminary data.</text>
</comment>
<keyword evidence="2" id="KW-0732">Signal</keyword>
<organism evidence="3 4">
    <name type="scientific">Comamonas terrae</name>
    <dbReference type="NCBI Taxonomy" id="673548"/>
    <lineage>
        <taxon>Bacteria</taxon>
        <taxon>Pseudomonadati</taxon>
        <taxon>Pseudomonadota</taxon>
        <taxon>Betaproteobacteria</taxon>
        <taxon>Burkholderiales</taxon>
        <taxon>Comamonadaceae</taxon>
        <taxon>Comamonas</taxon>
    </lineage>
</organism>
<evidence type="ECO:0000256" key="2">
    <source>
        <dbReference type="SAM" id="SignalP"/>
    </source>
</evidence>
<evidence type="ECO:0000256" key="1">
    <source>
        <dbReference type="ARBA" id="ARBA00004442"/>
    </source>
</evidence>
<dbReference type="PROSITE" id="PS51257">
    <property type="entry name" value="PROKAR_LIPOPROTEIN"/>
    <property type="match status" value="1"/>
</dbReference>
<dbReference type="RefSeq" id="WP_066480916.1">
    <property type="nucleotide sequence ID" value="NZ_BCNT01000014.1"/>
</dbReference>
<protein>
    <submittedName>
        <fullName evidence="3">OmpW family protein</fullName>
    </submittedName>
</protein>
<dbReference type="PANTHER" id="PTHR36920:SF1">
    <property type="entry name" value="OUTER MEMBRANE PROTEIN W"/>
    <property type="match status" value="1"/>
</dbReference>
<dbReference type="InterPro" id="IPR000758">
    <property type="entry name" value="Enterovir_OMP"/>
</dbReference>
<evidence type="ECO:0000313" key="3">
    <source>
        <dbReference type="EMBL" id="MFD2753815.1"/>
    </source>
</evidence>
<evidence type="ECO:0000313" key="4">
    <source>
        <dbReference type="Proteomes" id="UP001597463"/>
    </source>
</evidence>
<proteinExistence type="predicted"/>